<dbReference type="InterPro" id="IPR002645">
    <property type="entry name" value="STAS_dom"/>
</dbReference>
<dbReference type="CDD" id="cd07043">
    <property type="entry name" value="STAS_anti-anti-sigma_factors"/>
    <property type="match status" value="1"/>
</dbReference>
<keyword evidence="3" id="KW-1185">Reference proteome</keyword>
<organism evidence="2 3">
    <name type="scientific">Rhodococcus chondri</name>
    <dbReference type="NCBI Taxonomy" id="3065941"/>
    <lineage>
        <taxon>Bacteria</taxon>
        <taxon>Bacillati</taxon>
        <taxon>Actinomycetota</taxon>
        <taxon>Actinomycetes</taxon>
        <taxon>Mycobacteriales</taxon>
        <taxon>Nocardiaceae</taxon>
        <taxon>Rhodococcus</taxon>
    </lineage>
</organism>
<comment type="caution">
    <text evidence="2">The sequence shown here is derived from an EMBL/GenBank/DDBJ whole genome shotgun (WGS) entry which is preliminary data.</text>
</comment>
<name>A0ABU7JSQ6_9NOCA</name>
<evidence type="ECO:0000313" key="2">
    <source>
        <dbReference type="EMBL" id="MEE2033065.1"/>
    </source>
</evidence>
<dbReference type="EMBL" id="JAUZMZ010000067">
    <property type="protein sequence ID" value="MEE2033065.1"/>
    <property type="molecule type" value="Genomic_DNA"/>
</dbReference>
<evidence type="ECO:0000313" key="3">
    <source>
        <dbReference type="Proteomes" id="UP001331936"/>
    </source>
</evidence>
<dbReference type="PANTHER" id="PTHR33495">
    <property type="entry name" value="ANTI-SIGMA FACTOR ANTAGONIST TM_1081-RELATED-RELATED"/>
    <property type="match status" value="1"/>
</dbReference>
<dbReference type="SUPFAM" id="SSF52091">
    <property type="entry name" value="SpoIIaa-like"/>
    <property type="match status" value="1"/>
</dbReference>
<protein>
    <submittedName>
        <fullName evidence="2">STAS domain-containing protein</fullName>
    </submittedName>
</protein>
<dbReference type="PANTHER" id="PTHR33495:SF2">
    <property type="entry name" value="ANTI-SIGMA FACTOR ANTAGONIST TM_1081-RELATED"/>
    <property type="match status" value="1"/>
</dbReference>
<sequence length="121" mass="13080">MPCESSVGAQFTSQQISSGLVWVGVTGEIDIRNGDALRSFACRQFESSQRLVLDLADVEFFGSTGLAVFEGLDDCAKQHGGRWALVCGRPVQRLLRVADTGIPIQVHTSLESAMRALRLVA</sequence>
<dbReference type="PROSITE" id="PS50801">
    <property type="entry name" value="STAS"/>
    <property type="match status" value="1"/>
</dbReference>
<proteinExistence type="predicted"/>
<dbReference type="Pfam" id="PF01740">
    <property type="entry name" value="STAS"/>
    <property type="match status" value="1"/>
</dbReference>
<feature type="domain" description="STAS" evidence="1">
    <location>
        <begin position="10"/>
        <end position="120"/>
    </location>
</feature>
<reference evidence="2 3" key="1">
    <citation type="submission" date="2023-08" db="EMBL/GenBank/DDBJ databases">
        <authorList>
            <person name="Girao M."/>
            <person name="Carvalho M.F."/>
        </authorList>
    </citation>
    <scope>NUCLEOTIDE SEQUENCE [LARGE SCALE GENOMIC DNA]</scope>
    <source>
        <strain evidence="2 3">CC-R104</strain>
    </source>
</reference>
<dbReference type="Proteomes" id="UP001331936">
    <property type="component" value="Unassembled WGS sequence"/>
</dbReference>
<evidence type="ECO:0000259" key="1">
    <source>
        <dbReference type="PROSITE" id="PS50801"/>
    </source>
</evidence>
<dbReference type="RefSeq" id="WP_330152482.1">
    <property type="nucleotide sequence ID" value="NZ_JAUZMZ010000067.1"/>
</dbReference>
<dbReference type="Gene3D" id="3.30.750.24">
    <property type="entry name" value="STAS domain"/>
    <property type="match status" value="1"/>
</dbReference>
<gene>
    <name evidence="2" type="ORF">Q8814_13235</name>
</gene>
<dbReference type="InterPro" id="IPR036513">
    <property type="entry name" value="STAS_dom_sf"/>
</dbReference>
<accession>A0ABU7JSQ6</accession>